<protein>
    <submittedName>
        <fullName evidence="1">Uncharacterized protein</fullName>
    </submittedName>
</protein>
<reference evidence="1 2" key="1">
    <citation type="submission" date="2024-01" db="EMBL/GenBank/DDBJ databases">
        <title>Genome assemblies of Stephania.</title>
        <authorList>
            <person name="Yang L."/>
        </authorList>
    </citation>
    <scope>NUCLEOTIDE SEQUENCE [LARGE SCALE GENOMIC DNA]</scope>
    <source>
        <strain evidence="1">JXDWG</strain>
        <tissue evidence="1">Leaf</tissue>
    </source>
</reference>
<accession>A0AAP0EXL7</accession>
<sequence>MCGVDILSCLDILDSTSLSRGLGSFHLLLPKPLSQPHHPRSGLGADVVDSPLPPTLHLLSLNPRSLLTLSYVILLHPHLLTPTSTPPPLSSLFSFLSNLLCSSFPFVHLSLPSAFLPSLCLSLPSSLHVPPPLSASPCSSPSFSFFVLLVDPATVT</sequence>
<organism evidence="1 2">
    <name type="scientific">Stephania cephalantha</name>
    <dbReference type="NCBI Taxonomy" id="152367"/>
    <lineage>
        <taxon>Eukaryota</taxon>
        <taxon>Viridiplantae</taxon>
        <taxon>Streptophyta</taxon>
        <taxon>Embryophyta</taxon>
        <taxon>Tracheophyta</taxon>
        <taxon>Spermatophyta</taxon>
        <taxon>Magnoliopsida</taxon>
        <taxon>Ranunculales</taxon>
        <taxon>Menispermaceae</taxon>
        <taxon>Menispermoideae</taxon>
        <taxon>Cissampelideae</taxon>
        <taxon>Stephania</taxon>
    </lineage>
</organism>
<evidence type="ECO:0000313" key="1">
    <source>
        <dbReference type="EMBL" id="KAK9100012.1"/>
    </source>
</evidence>
<keyword evidence="2" id="KW-1185">Reference proteome</keyword>
<dbReference type="Proteomes" id="UP001419268">
    <property type="component" value="Unassembled WGS sequence"/>
</dbReference>
<proteinExistence type="predicted"/>
<comment type="caution">
    <text evidence="1">The sequence shown here is derived from an EMBL/GenBank/DDBJ whole genome shotgun (WGS) entry which is preliminary data.</text>
</comment>
<evidence type="ECO:0000313" key="2">
    <source>
        <dbReference type="Proteomes" id="UP001419268"/>
    </source>
</evidence>
<gene>
    <name evidence="1" type="ORF">Scep_023442</name>
</gene>
<name>A0AAP0EXL7_9MAGN</name>
<dbReference type="AlphaFoldDB" id="A0AAP0EXL7"/>
<dbReference type="EMBL" id="JBBNAG010000010">
    <property type="protein sequence ID" value="KAK9100012.1"/>
    <property type="molecule type" value="Genomic_DNA"/>
</dbReference>